<accession>X6PA32</accession>
<feature type="non-terminal residue" evidence="1">
    <location>
        <position position="1"/>
    </location>
</feature>
<dbReference type="Proteomes" id="UP000023152">
    <property type="component" value="Unassembled WGS sequence"/>
</dbReference>
<dbReference type="AlphaFoldDB" id="X6PA32"/>
<evidence type="ECO:0000313" key="2">
    <source>
        <dbReference type="Proteomes" id="UP000023152"/>
    </source>
</evidence>
<gene>
    <name evidence="1" type="ORF">RFI_01688</name>
</gene>
<keyword evidence="2" id="KW-1185">Reference proteome</keyword>
<organism evidence="1 2">
    <name type="scientific">Reticulomyxa filosa</name>
    <dbReference type="NCBI Taxonomy" id="46433"/>
    <lineage>
        <taxon>Eukaryota</taxon>
        <taxon>Sar</taxon>
        <taxon>Rhizaria</taxon>
        <taxon>Retaria</taxon>
        <taxon>Foraminifera</taxon>
        <taxon>Monothalamids</taxon>
        <taxon>Reticulomyxidae</taxon>
        <taxon>Reticulomyxa</taxon>
    </lineage>
</organism>
<name>X6PA32_RETFI</name>
<sequence>DDMLKVIQDLGLESCRYVYMHNSHYQSSFDLSTDSISGKIFFDNSRKAIRQLPIDYIVIFTNSKYNNNKIKLFQGGTFKNTHFQENRKKLVLLKLRIERENRVLMINALQNELDQLTIEQPQKHPLFVDFWQLKNAKDNKKRKTDNIGECDIFSVPHIPPLLSGTSAILALGRVAKVPVEKILLLGGVALATYCYFAEKFKCKKQCGHLPSQHVLITEIPQKTHRIDLFTHLSFTKEIGPTRQIKCLIQKYILRLEQEKNYLDKKLNSFFF</sequence>
<evidence type="ECO:0000313" key="1">
    <source>
        <dbReference type="EMBL" id="ETO35375.1"/>
    </source>
</evidence>
<comment type="caution">
    <text evidence="1">The sequence shown here is derived from an EMBL/GenBank/DDBJ whole genome shotgun (WGS) entry which is preliminary data.</text>
</comment>
<dbReference type="EMBL" id="ASPP01001671">
    <property type="protein sequence ID" value="ETO35375.1"/>
    <property type="molecule type" value="Genomic_DNA"/>
</dbReference>
<protein>
    <submittedName>
        <fullName evidence="1">Uncharacterized protein</fullName>
    </submittedName>
</protein>
<reference evidence="1 2" key="1">
    <citation type="journal article" date="2013" name="Curr. Biol.">
        <title>The Genome of the Foraminiferan Reticulomyxa filosa.</title>
        <authorList>
            <person name="Glockner G."/>
            <person name="Hulsmann N."/>
            <person name="Schleicher M."/>
            <person name="Noegel A.A."/>
            <person name="Eichinger L."/>
            <person name="Gallinger C."/>
            <person name="Pawlowski J."/>
            <person name="Sierra R."/>
            <person name="Euteneuer U."/>
            <person name="Pillet L."/>
            <person name="Moustafa A."/>
            <person name="Platzer M."/>
            <person name="Groth M."/>
            <person name="Szafranski K."/>
            <person name="Schliwa M."/>
        </authorList>
    </citation>
    <scope>NUCLEOTIDE SEQUENCE [LARGE SCALE GENOMIC DNA]</scope>
</reference>
<proteinExistence type="predicted"/>